<gene>
    <name evidence="2" type="ORF">AEST_20900</name>
</gene>
<protein>
    <recommendedName>
        <fullName evidence="1">Tail specific protease domain-containing protein</fullName>
    </recommendedName>
</protein>
<dbReference type="EMBL" id="ALAB01000027">
    <property type="protein sequence ID" value="EJI84988.1"/>
    <property type="molecule type" value="Genomic_DNA"/>
</dbReference>
<dbReference type="Gene3D" id="3.90.226.10">
    <property type="entry name" value="2-enoyl-CoA Hydratase, Chain A, domain 1"/>
    <property type="match status" value="1"/>
</dbReference>
<dbReference type="Proteomes" id="UP000012043">
    <property type="component" value="Unassembled WGS sequence"/>
</dbReference>
<dbReference type="GO" id="GO:0008236">
    <property type="term" value="F:serine-type peptidase activity"/>
    <property type="evidence" value="ECO:0007669"/>
    <property type="project" value="InterPro"/>
</dbReference>
<keyword evidence="3" id="KW-1185">Reference proteome</keyword>
<dbReference type="SMART" id="SM00245">
    <property type="entry name" value="TSPc"/>
    <property type="match status" value="1"/>
</dbReference>
<name>J1Q1Q0_9ALTE</name>
<dbReference type="InterPro" id="IPR005151">
    <property type="entry name" value="Tail-specific_protease"/>
</dbReference>
<feature type="domain" description="Tail specific protease" evidence="1">
    <location>
        <begin position="67"/>
        <end position="280"/>
    </location>
</feature>
<sequence length="309" mass="33542">MAAVERGSSLDVTLQLAKQHGYYADRVDWPQIEAKAKLLLTSRGEPAAIRFVLEALGDRHSSYIPPTGETADTVKNSNQKSEKLLSETRTPVAGIPVIRILAWSGTSQQAMAVTRSLREQLNSVLSVPRCGIILDFSNNRGGNMWPTLVGLSPLLTEGLLGSFKSAQDEARLIEKWQNKIFYRGESHNLNSAITEQPTYPARRIAIIVGPFSASSGEIVPILLQGQQNVRVFGQPTAGLATANTSFSLPNGGSVNITTALTVDRHGEIVETRLMPDEETLRPLETAANWVMRQCQSGGALNTHLPFGGE</sequence>
<evidence type="ECO:0000259" key="1">
    <source>
        <dbReference type="SMART" id="SM00245"/>
    </source>
</evidence>
<evidence type="ECO:0000313" key="3">
    <source>
        <dbReference type="Proteomes" id="UP000012043"/>
    </source>
</evidence>
<evidence type="ECO:0000313" key="2">
    <source>
        <dbReference type="EMBL" id="EJI84988.1"/>
    </source>
</evidence>
<comment type="caution">
    <text evidence="2">The sequence shown here is derived from an EMBL/GenBank/DDBJ whole genome shotgun (WGS) entry which is preliminary data.</text>
</comment>
<dbReference type="AlphaFoldDB" id="J1Q1Q0"/>
<dbReference type="InterPro" id="IPR029045">
    <property type="entry name" value="ClpP/crotonase-like_dom_sf"/>
</dbReference>
<dbReference type="GO" id="GO:0006508">
    <property type="term" value="P:proteolysis"/>
    <property type="evidence" value="ECO:0007669"/>
    <property type="project" value="InterPro"/>
</dbReference>
<reference evidence="2 3" key="1">
    <citation type="journal article" date="2012" name="J. Bacteriol.">
        <title>Genome Sequence of Pectin-Degrading Alishewanella aestuarii Strain B11T, Isolated from Tidal Flat Sediment.</title>
        <authorList>
            <person name="Jung J."/>
            <person name="Choi S."/>
            <person name="Chun J."/>
            <person name="Park W."/>
        </authorList>
    </citation>
    <scope>NUCLEOTIDE SEQUENCE [LARGE SCALE GENOMIC DNA]</scope>
    <source>
        <strain evidence="2 3">B11</strain>
    </source>
</reference>
<proteinExistence type="predicted"/>
<organism evidence="2 3">
    <name type="scientific">Alishewanella aestuarii B11</name>
    <dbReference type="NCBI Taxonomy" id="1197174"/>
    <lineage>
        <taxon>Bacteria</taxon>
        <taxon>Pseudomonadati</taxon>
        <taxon>Pseudomonadota</taxon>
        <taxon>Gammaproteobacteria</taxon>
        <taxon>Alteromonadales</taxon>
        <taxon>Alteromonadaceae</taxon>
        <taxon>Alishewanella</taxon>
    </lineage>
</organism>
<dbReference type="PATRIC" id="fig|1197174.4.peg.2046"/>
<dbReference type="SUPFAM" id="SSF52096">
    <property type="entry name" value="ClpP/crotonase"/>
    <property type="match status" value="1"/>
</dbReference>
<accession>J1Q1Q0</accession>
<dbReference type="Pfam" id="PF03572">
    <property type="entry name" value="Peptidase_S41"/>
    <property type="match status" value="1"/>
</dbReference>